<dbReference type="PANTHER" id="PTHR42194">
    <property type="entry name" value="UPF0276 PROTEIN HI_1600"/>
    <property type="match status" value="1"/>
</dbReference>
<dbReference type="InterPro" id="IPR007801">
    <property type="entry name" value="MbnB/TglH/ChrH"/>
</dbReference>
<evidence type="ECO:0000313" key="3">
    <source>
        <dbReference type="Proteomes" id="UP000308149"/>
    </source>
</evidence>
<evidence type="ECO:0000313" key="2">
    <source>
        <dbReference type="EMBL" id="QDA57195.1"/>
    </source>
</evidence>
<dbReference type="OrthoDB" id="9763101at2"/>
<dbReference type="Proteomes" id="UP000308149">
    <property type="component" value="Chromosome"/>
</dbReference>
<keyword evidence="3" id="KW-1185">Reference proteome</keyword>
<reference evidence="2 3" key="1">
    <citation type="submission" date="2019-06" db="EMBL/GenBank/DDBJ databases">
        <title>Thermomonas aquatica sp. nov., isolated from an industrial wastewater treatment plant.</title>
        <authorList>
            <person name="Jeon J.H."/>
            <person name="Park D.-S."/>
        </authorList>
    </citation>
    <scope>NUCLEOTIDE SEQUENCE [LARGE SCALE GENOMIC DNA]</scope>
    <source>
        <strain evidence="2 3">SY21</strain>
    </source>
</reference>
<proteinExistence type="inferred from homology"/>
<dbReference type="SUPFAM" id="SSF51658">
    <property type="entry name" value="Xylose isomerase-like"/>
    <property type="match status" value="1"/>
</dbReference>
<dbReference type="InterPro" id="IPR036237">
    <property type="entry name" value="Xyl_isomerase-like_sf"/>
</dbReference>
<organism evidence="2 3">
    <name type="scientific">Thermomonas aquatica</name>
    <dbReference type="NCBI Taxonomy" id="2202149"/>
    <lineage>
        <taxon>Bacteria</taxon>
        <taxon>Pseudomonadati</taxon>
        <taxon>Pseudomonadota</taxon>
        <taxon>Gammaproteobacteria</taxon>
        <taxon>Lysobacterales</taxon>
        <taxon>Lysobacteraceae</taxon>
        <taxon>Thermomonas</taxon>
    </lineage>
</organism>
<dbReference type="EMBL" id="CP040871">
    <property type="protein sequence ID" value="QDA57195.1"/>
    <property type="molecule type" value="Genomic_DNA"/>
</dbReference>
<gene>
    <name evidence="2" type="ORF">FHQ07_07645</name>
</gene>
<dbReference type="NCBIfam" id="NF003818">
    <property type="entry name" value="PRK05409.1"/>
    <property type="match status" value="1"/>
</dbReference>
<name>A0A5B7ZRC8_9GAMM</name>
<sequence length="281" mass="30794">MTRTLHGFGLGLRPQHYHALLRGDDAAVDWLEIVSENYLVEGGRPLAMLDRIAERWPLAMHGVALNIGGSDPLDRDYLRALAKLARRVRPALISDHLCWTRHDGVQLHDLLPLPCNDETLRHVATRVRQVQDALGTQLVLENVSSYLRFAGDTLGEAEFLAALVAETGCGLLLDVNNVYVNAHNHGIDAIAWLDTLPVHAVKQIHLAGHGEDALGSGLLIDTHDAPVCDAVWTLFAHAQRRFGEVPAMIERDDRIPPLHDLLAELAIARGIADEARLGVAA</sequence>
<dbReference type="KEGG" id="thes:FHQ07_07645"/>
<dbReference type="HAMAP" id="MF_00697">
    <property type="entry name" value="UPF0276"/>
    <property type="match status" value="1"/>
</dbReference>
<evidence type="ECO:0000256" key="1">
    <source>
        <dbReference type="HAMAP-Rule" id="MF_00697"/>
    </source>
</evidence>
<dbReference type="Gene3D" id="3.20.20.150">
    <property type="entry name" value="Divalent-metal-dependent TIM barrel enzymes"/>
    <property type="match status" value="1"/>
</dbReference>
<protein>
    <recommendedName>
        <fullName evidence="1">UPF0276 protein FHQ07_07645</fullName>
    </recommendedName>
</protein>
<dbReference type="AlphaFoldDB" id="A0A5B7ZRC8"/>
<comment type="similarity">
    <text evidence="1">Belongs to the UPF0276 family.</text>
</comment>
<dbReference type="RefSeq" id="WP_139716247.1">
    <property type="nucleotide sequence ID" value="NZ_CP040871.1"/>
</dbReference>
<accession>A0A5B7ZRC8</accession>
<dbReference type="PANTHER" id="PTHR42194:SF1">
    <property type="entry name" value="UPF0276 PROTEIN HI_1600"/>
    <property type="match status" value="1"/>
</dbReference>
<dbReference type="Pfam" id="PF05114">
    <property type="entry name" value="MbnB_TglH_ChrH"/>
    <property type="match status" value="1"/>
</dbReference>